<evidence type="ECO:0000256" key="1">
    <source>
        <dbReference type="ARBA" id="ARBA00004138"/>
    </source>
</evidence>
<keyword evidence="5" id="KW-0206">Cytoskeleton</keyword>
<dbReference type="GO" id="GO:0060271">
    <property type="term" value="P:cilium assembly"/>
    <property type="evidence" value="ECO:0007669"/>
    <property type="project" value="InterPro"/>
</dbReference>
<comment type="subcellular location">
    <subcellularLocation>
        <location evidence="1">Cell projection</location>
        <location evidence="1">Cilium</location>
    </subcellularLocation>
    <subcellularLocation>
        <location evidence="2">Cytoplasm</location>
        <location evidence="2">Cytoskeleton</location>
    </subcellularLocation>
</comment>
<name>A0AA39F0D9_9HYME</name>
<evidence type="ECO:0000256" key="7">
    <source>
        <dbReference type="ARBA" id="ARBA00029449"/>
    </source>
</evidence>
<dbReference type="Pfam" id="PF06730">
    <property type="entry name" value="FAM92"/>
    <property type="match status" value="1"/>
</dbReference>
<feature type="compositionally biased region" description="Acidic residues" evidence="8">
    <location>
        <begin position="293"/>
        <end position="326"/>
    </location>
</feature>
<dbReference type="PANTHER" id="PTHR21223:SF2">
    <property type="entry name" value="CBY1-INTERACTING BAR DOMAIN-CONTAINING PROTEIN HOMOLOG"/>
    <property type="match status" value="1"/>
</dbReference>
<evidence type="ECO:0000256" key="8">
    <source>
        <dbReference type="SAM" id="MobiDB-lite"/>
    </source>
</evidence>
<dbReference type="InterPro" id="IPR027267">
    <property type="entry name" value="AH/BAR_dom_sf"/>
</dbReference>
<dbReference type="CDD" id="cd07598">
    <property type="entry name" value="BAR_FAM92"/>
    <property type="match status" value="1"/>
</dbReference>
<proteinExistence type="inferred from homology"/>
<dbReference type="AlphaFoldDB" id="A0AA39F0D9"/>
<evidence type="ECO:0000256" key="3">
    <source>
        <dbReference type="ARBA" id="ARBA00022490"/>
    </source>
</evidence>
<dbReference type="Gene3D" id="1.20.1270.60">
    <property type="entry name" value="Arfaptin homology (AH) domain/BAR domain"/>
    <property type="match status" value="1"/>
</dbReference>
<gene>
    <name evidence="9" type="ORF">PV328_011548</name>
</gene>
<evidence type="ECO:0000256" key="2">
    <source>
        <dbReference type="ARBA" id="ARBA00004245"/>
    </source>
</evidence>
<dbReference type="PANTHER" id="PTHR21223">
    <property type="entry name" value="CBY1-INTERACTING BAR DOMAIN-CONTAINING PROTEIN HOMOLOG"/>
    <property type="match status" value="1"/>
</dbReference>
<dbReference type="InterPro" id="IPR009602">
    <property type="entry name" value="CBAR/FAM92"/>
</dbReference>
<dbReference type="SUPFAM" id="SSF103657">
    <property type="entry name" value="BAR/IMD domain-like"/>
    <property type="match status" value="1"/>
</dbReference>
<keyword evidence="3" id="KW-0963">Cytoplasm</keyword>
<sequence length="340" mass="38987">MLRSRSNNSICEQEAKFVQERIAAVEKHFAELCTIFAAFTRKAARLRDKNDEVAKVITTYAESETINRSLSRGLINFATTLSVIGDYKDAETQRLDAKVIAPLSQYSLICKHAREDVKNIFNARDKQLAKRRHLDKIRERNPPNRQMISQAESDLMKASVELTRVVKGLEEQIDSFEKRKLHDIKTILLDFTKIELTFHTKAVELLTKAYQDIAEIDEMKDLEEFREILNVPETISRLDTVRRTSFRQSYSLSNLTNRISSPLTNIKKLSTKKSGSLDSMKIGELKNSSDSVQVEEYDDDDDEDDDDENDDEDNDEDEDGSSDDTEISTSIKESPVRTKF</sequence>
<evidence type="ECO:0000313" key="9">
    <source>
        <dbReference type="EMBL" id="KAK0157858.1"/>
    </source>
</evidence>
<keyword evidence="6" id="KW-0966">Cell projection</keyword>
<protein>
    <recommendedName>
        <fullName evidence="11">Protein FAM92A</fullName>
    </recommendedName>
</protein>
<evidence type="ECO:0000256" key="6">
    <source>
        <dbReference type="ARBA" id="ARBA00023273"/>
    </source>
</evidence>
<keyword evidence="10" id="KW-1185">Reference proteome</keyword>
<evidence type="ECO:0000313" key="10">
    <source>
        <dbReference type="Proteomes" id="UP001168990"/>
    </source>
</evidence>
<feature type="region of interest" description="Disordered" evidence="8">
    <location>
        <begin position="280"/>
        <end position="340"/>
    </location>
</feature>
<comment type="caution">
    <text evidence="9">The sequence shown here is derived from an EMBL/GenBank/DDBJ whole genome shotgun (WGS) entry which is preliminary data.</text>
</comment>
<evidence type="ECO:0000256" key="4">
    <source>
        <dbReference type="ARBA" id="ARBA00022794"/>
    </source>
</evidence>
<evidence type="ECO:0008006" key="11">
    <source>
        <dbReference type="Google" id="ProtNLM"/>
    </source>
</evidence>
<dbReference type="GO" id="GO:0035869">
    <property type="term" value="C:ciliary transition zone"/>
    <property type="evidence" value="ECO:0007669"/>
    <property type="project" value="TreeGrafter"/>
</dbReference>
<organism evidence="9 10">
    <name type="scientific">Microctonus aethiopoides</name>
    <dbReference type="NCBI Taxonomy" id="144406"/>
    <lineage>
        <taxon>Eukaryota</taxon>
        <taxon>Metazoa</taxon>
        <taxon>Ecdysozoa</taxon>
        <taxon>Arthropoda</taxon>
        <taxon>Hexapoda</taxon>
        <taxon>Insecta</taxon>
        <taxon>Pterygota</taxon>
        <taxon>Neoptera</taxon>
        <taxon>Endopterygota</taxon>
        <taxon>Hymenoptera</taxon>
        <taxon>Apocrita</taxon>
        <taxon>Ichneumonoidea</taxon>
        <taxon>Braconidae</taxon>
        <taxon>Euphorinae</taxon>
        <taxon>Microctonus</taxon>
    </lineage>
</organism>
<accession>A0AA39F0D9</accession>
<dbReference type="EMBL" id="JAQQBS010001425">
    <property type="protein sequence ID" value="KAK0157858.1"/>
    <property type="molecule type" value="Genomic_DNA"/>
</dbReference>
<dbReference type="Proteomes" id="UP001168990">
    <property type="component" value="Unassembled WGS sequence"/>
</dbReference>
<dbReference type="InterPro" id="IPR035590">
    <property type="entry name" value="BAR_CBAR1/2"/>
</dbReference>
<reference evidence="9" key="1">
    <citation type="journal article" date="2023" name="bioRxiv">
        <title>Scaffold-level genome assemblies of two parasitoid biocontrol wasps reveal the parthenogenesis mechanism and an associated novel virus.</title>
        <authorList>
            <person name="Inwood S."/>
            <person name="Skelly J."/>
            <person name="Guhlin J."/>
            <person name="Harrop T."/>
            <person name="Goldson S."/>
            <person name="Dearden P."/>
        </authorList>
    </citation>
    <scope>NUCLEOTIDE SEQUENCE</scope>
    <source>
        <strain evidence="9">Irish</strain>
        <tissue evidence="9">Whole body</tissue>
    </source>
</reference>
<comment type="similarity">
    <text evidence="7">Belongs to the CIBAR family.</text>
</comment>
<dbReference type="GO" id="GO:0036064">
    <property type="term" value="C:ciliary basal body"/>
    <property type="evidence" value="ECO:0007669"/>
    <property type="project" value="TreeGrafter"/>
</dbReference>
<reference evidence="9" key="2">
    <citation type="submission" date="2023-03" db="EMBL/GenBank/DDBJ databases">
        <authorList>
            <person name="Inwood S.N."/>
            <person name="Skelly J.G."/>
            <person name="Guhlin J."/>
            <person name="Harrop T.W.R."/>
            <person name="Goldson S.G."/>
            <person name="Dearden P.K."/>
        </authorList>
    </citation>
    <scope>NUCLEOTIDE SEQUENCE</scope>
    <source>
        <strain evidence="9">Irish</strain>
        <tissue evidence="9">Whole body</tissue>
    </source>
</reference>
<keyword evidence="4" id="KW-0970">Cilium biogenesis/degradation</keyword>
<evidence type="ECO:0000256" key="5">
    <source>
        <dbReference type="ARBA" id="ARBA00023212"/>
    </source>
</evidence>